<evidence type="ECO:0000256" key="3">
    <source>
        <dbReference type="ARBA" id="ARBA00023015"/>
    </source>
</evidence>
<dbReference type="PROSITE" id="PS51998">
    <property type="entry name" value="DEK_C"/>
    <property type="match status" value="1"/>
</dbReference>
<evidence type="ECO:0000256" key="5">
    <source>
        <dbReference type="ARBA" id="ARBA00023163"/>
    </source>
</evidence>
<protein>
    <submittedName>
        <fullName evidence="9">Protein DEK</fullName>
    </submittedName>
</protein>
<feature type="region of interest" description="Disordered" evidence="7">
    <location>
        <begin position="239"/>
        <end position="457"/>
    </location>
</feature>
<comment type="subcellular location">
    <subcellularLocation>
        <location evidence="1">Nucleus</location>
        <location evidence="1">Nucleolus</location>
    </subcellularLocation>
</comment>
<reference evidence="10" key="1">
    <citation type="journal article" date="2016" name="Nature">
        <title>The genome of the seagrass Zostera marina reveals angiosperm adaptation to the sea.</title>
        <authorList>
            <person name="Olsen J.L."/>
            <person name="Rouze P."/>
            <person name="Verhelst B."/>
            <person name="Lin Y.-C."/>
            <person name="Bayer T."/>
            <person name="Collen J."/>
            <person name="Dattolo E."/>
            <person name="De Paoli E."/>
            <person name="Dittami S."/>
            <person name="Maumus F."/>
            <person name="Michel G."/>
            <person name="Kersting A."/>
            <person name="Lauritano C."/>
            <person name="Lohaus R."/>
            <person name="Toepel M."/>
            <person name="Tonon T."/>
            <person name="Vanneste K."/>
            <person name="Amirebrahimi M."/>
            <person name="Brakel J."/>
            <person name="Bostroem C."/>
            <person name="Chovatia M."/>
            <person name="Grimwood J."/>
            <person name="Jenkins J.W."/>
            <person name="Jueterbock A."/>
            <person name="Mraz A."/>
            <person name="Stam W.T."/>
            <person name="Tice H."/>
            <person name="Bornberg-Bauer E."/>
            <person name="Green P.J."/>
            <person name="Pearson G.A."/>
            <person name="Procaccini G."/>
            <person name="Duarte C.M."/>
            <person name="Schmutz J."/>
            <person name="Reusch T.B.H."/>
            <person name="Van de Peer Y."/>
        </authorList>
    </citation>
    <scope>NUCLEOTIDE SEQUENCE [LARGE SCALE GENOMIC DNA]</scope>
    <source>
        <strain evidence="10">cv. Finnish</strain>
    </source>
</reference>
<evidence type="ECO:0000313" key="9">
    <source>
        <dbReference type="EMBL" id="KMZ68959.1"/>
    </source>
</evidence>
<dbReference type="SUPFAM" id="SSF109715">
    <property type="entry name" value="DEK C-terminal domain"/>
    <property type="match status" value="1"/>
</dbReference>
<organism evidence="9 10">
    <name type="scientific">Zostera marina</name>
    <name type="common">Eelgrass</name>
    <dbReference type="NCBI Taxonomy" id="29655"/>
    <lineage>
        <taxon>Eukaryota</taxon>
        <taxon>Viridiplantae</taxon>
        <taxon>Streptophyta</taxon>
        <taxon>Embryophyta</taxon>
        <taxon>Tracheophyta</taxon>
        <taxon>Spermatophyta</taxon>
        <taxon>Magnoliopsida</taxon>
        <taxon>Liliopsida</taxon>
        <taxon>Zosteraceae</taxon>
        <taxon>Zostera</taxon>
    </lineage>
</organism>
<feature type="compositionally biased region" description="Polar residues" evidence="7">
    <location>
        <begin position="371"/>
        <end position="381"/>
    </location>
</feature>
<evidence type="ECO:0000256" key="2">
    <source>
        <dbReference type="ARBA" id="ARBA00022853"/>
    </source>
</evidence>
<dbReference type="PANTHER" id="PTHR13468:SF1">
    <property type="entry name" value="PROTEIN DEK"/>
    <property type="match status" value="1"/>
</dbReference>
<dbReference type="InterPro" id="IPR044198">
    <property type="entry name" value="DEK"/>
</dbReference>
<evidence type="ECO:0000259" key="8">
    <source>
        <dbReference type="PROSITE" id="PS51998"/>
    </source>
</evidence>
<dbReference type="GO" id="GO:0005634">
    <property type="term" value="C:nucleus"/>
    <property type="evidence" value="ECO:0000318"/>
    <property type="project" value="GO_Central"/>
</dbReference>
<feature type="region of interest" description="Disordered" evidence="7">
    <location>
        <begin position="504"/>
        <end position="536"/>
    </location>
</feature>
<dbReference type="Proteomes" id="UP000036987">
    <property type="component" value="Unassembled WGS sequence"/>
</dbReference>
<name>A0A0K9PJ17_ZOSMR</name>
<evidence type="ECO:0000256" key="6">
    <source>
        <dbReference type="ARBA" id="ARBA00023242"/>
    </source>
</evidence>
<dbReference type="GO" id="GO:0003677">
    <property type="term" value="F:DNA binding"/>
    <property type="evidence" value="ECO:0007669"/>
    <property type="project" value="UniProtKB-KW"/>
</dbReference>
<dbReference type="GO" id="GO:0005730">
    <property type="term" value="C:nucleolus"/>
    <property type="evidence" value="ECO:0007669"/>
    <property type="project" value="UniProtKB-SubCell"/>
</dbReference>
<sequence>MSTQTLDSDPLPGNSGSSAKDVADRDEEIGDDELDETSGERKRKEIEKDAEGEGEGEGEKEEASDEKKDDEEEDGKVVKKVRKGRSVSRVPSISIDRPSRERRTVERYSASTPIPKSVPIKKGHGTKLRDIPNVFFKLSKRKADESLQHLHKILYGKKAKVRTLKRSILDFSGFVWTSNEDKEKLKFKEKLDRCVKDKLFDFCDMFDIHVAKATTKKEDILTLLLDFLQSPHVTRDVLLEEKEKTGQKRKRKARTSIEKKSGEIRRRKKANIMEEENHDEESQGEETEGDEIQDEENVDKNDVDGHDSASEDTVLEKEKELDKSESEEKHLESDPDTVQQSSQKKEVNKGNRSIANEEKENSESKVNTSKINSKASSSEKSTPTKKAYVSRAVSKSKDDKSKNQENLNASSKNNNVNKKQVTEAKSQSKSPRGRRGNGSGKKATGKSVIAEPSSEELRSAVSDILKEVDFNVATLADILRQLATQFGTDLTHKKSEVKGIIEDVVSNMTDSESESGEEEATETEGDAAVKSPEKSS</sequence>
<keyword evidence="3" id="KW-0805">Transcription regulation</keyword>
<proteinExistence type="predicted"/>
<dbReference type="GO" id="GO:2000779">
    <property type="term" value="P:regulation of double-strand break repair"/>
    <property type="evidence" value="ECO:0000318"/>
    <property type="project" value="GO_Central"/>
</dbReference>
<dbReference type="OMA" id="TIMEWAS"/>
<keyword evidence="2" id="KW-0156">Chromatin regulator</keyword>
<evidence type="ECO:0000256" key="1">
    <source>
        <dbReference type="ARBA" id="ARBA00004604"/>
    </source>
</evidence>
<feature type="compositionally biased region" description="Basic and acidic residues" evidence="7">
    <location>
        <begin position="38"/>
        <end position="51"/>
    </location>
</feature>
<dbReference type="OrthoDB" id="370884at2759"/>
<dbReference type="EMBL" id="LFYR01000800">
    <property type="protein sequence ID" value="KMZ68959.1"/>
    <property type="molecule type" value="Genomic_DNA"/>
</dbReference>
<dbReference type="GO" id="GO:0042393">
    <property type="term" value="F:histone binding"/>
    <property type="evidence" value="ECO:0000318"/>
    <property type="project" value="GO_Central"/>
</dbReference>
<evidence type="ECO:0000313" key="10">
    <source>
        <dbReference type="Proteomes" id="UP000036987"/>
    </source>
</evidence>
<feature type="compositionally biased region" description="Basic and acidic residues" evidence="7">
    <location>
        <begin position="97"/>
        <end position="106"/>
    </location>
</feature>
<gene>
    <name evidence="9" type="ORF">ZOSMA_225G00260</name>
</gene>
<feature type="compositionally biased region" description="Acidic residues" evidence="7">
    <location>
        <begin position="52"/>
        <end position="74"/>
    </location>
</feature>
<dbReference type="STRING" id="29655.A0A0K9PJ17"/>
<dbReference type="InterPro" id="IPR014876">
    <property type="entry name" value="DEK_C"/>
</dbReference>
<feature type="domain" description="DEK-C" evidence="8">
    <location>
        <begin position="451"/>
        <end position="506"/>
    </location>
</feature>
<dbReference type="Pfam" id="PF08766">
    <property type="entry name" value="DEK_C"/>
    <property type="match status" value="1"/>
</dbReference>
<feature type="compositionally biased region" description="Basic and acidic residues" evidence="7">
    <location>
        <begin position="255"/>
        <end position="264"/>
    </location>
</feature>
<accession>A0A0K9PJ17</accession>
<feature type="compositionally biased region" description="Acidic residues" evidence="7">
    <location>
        <begin position="24"/>
        <end position="37"/>
    </location>
</feature>
<keyword evidence="5" id="KW-0804">Transcription</keyword>
<keyword evidence="4" id="KW-0238">DNA-binding</keyword>
<keyword evidence="10" id="KW-1185">Reference proteome</keyword>
<feature type="compositionally biased region" description="Basic and acidic residues" evidence="7">
    <location>
        <begin position="298"/>
        <end position="333"/>
    </location>
</feature>
<evidence type="ECO:0000256" key="4">
    <source>
        <dbReference type="ARBA" id="ARBA00023125"/>
    </source>
</evidence>
<dbReference type="PANTHER" id="PTHR13468">
    <property type="entry name" value="DEK PROTEIN"/>
    <property type="match status" value="1"/>
</dbReference>
<comment type="caution">
    <text evidence="9">The sequence shown here is derived from an EMBL/GenBank/DDBJ whole genome shotgun (WGS) entry which is preliminary data.</text>
</comment>
<dbReference type="FunFam" id="1.10.10.60:FF:000220">
    <property type="entry name" value="DEK domain-containing chromatin associated protein"/>
    <property type="match status" value="1"/>
</dbReference>
<feature type="compositionally biased region" description="Basic and acidic residues" evidence="7">
    <location>
        <begin position="343"/>
        <end position="363"/>
    </location>
</feature>
<dbReference type="GO" id="GO:0006325">
    <property type="term" value="P:chromatin organization"/>
    <property type="evidence" value="ECO:0007669"/>
    <property type="project" value="UniProtKB-KW"/>
</dbReference>
<feature type="compositionally biased region" description="Acidic residues" evidence="7">
    <location>
        <begin position="273"/>
        <end position="297"/>
    </location>
</feature>
<dbReference type="Gene3D" id="1.10.10.60">
    <property type="entry name" value="Homeodomain-like"/>
    <property type="match status" value="1"/>
</dbReference>
<keyword evidence="6" id="KW-0539">Nucleus</keyword>
<feature type="compositionally biased region" description="Acidic residues" evidence="7">
    <location>
        <begin position="511"/>
        <end position="525"/>
    </location>
</feature>
<feature type="region of interest" description="Disordered" evidence="7">
    <location>
        <begin position="1"/>
        <end position="123"/>
    </location>
</feature>
<dbReference type="AlphaFoldDB" id="A0A0K9PJ17"/>
<evidence type="ECO:0000256" key="7">
    <source>
        <dbReference type="SAM" id="MobiDB-lite"/>
    </source>
</evidence>
<feature type="compositionally biased region" description="Low complexity" evidence="7">
    <location>
        <begin position="404"/>
        <end position="419"/>
    </location>
</feature>